<comment type="caution">
    <text evidence="5">The sequence shown here is derived from an EMBL/GenBank/DDBJ whole genome shotgun (WGS) entry which is preliminary data.</text>
</comment>
<organism evidence="5 6">
    <name type="scientific">Dyadobacter luteus</name>
    <dbReference type="NCBI Taxonomy" id="2259619"/>
    <lineage>
        <taxon>Bacteria</taxon>
        <taxon>Pseudomonadati</taxon>
        <taxon>Bacteroidota</taxon>
        <taxon>Cytophagia</taxon>
        <taxon>Cytophagales</taxon>
        <taxon>Spirosomataceae</taxon>
        <taxon>Dyadobacter</taxon>
    </lineage>
</organism>
<dbReference type="EMBL" id="QNUL01000007">
    <property type="protein sequence ID" value="REA61659.1"/>
    <property type="molecule type" value="Genomic_DNA"/>
</dbReference>
<dbReference type="GO" id="GO:0006537">
    <property type="term" value="P:glutamate biosynthetic process"/>
    <property type="evidence" value="ECO:0007669"/>
    <property type="project" value="InterPro"/>
</dbReference>
<dbReference type="SUPFAM" id="SSF51395">
    <property type="entry name" value="FMN-linked oxidoreductases"/>
    <property type="match status" value="1"/>
</dbReference>
<reference evidence="5 6" key="1">
    <citation type="submission" date="2018-07" db="EMBL/GenBank/DDBJ databases">
        <title>Dyadobacter roseus sp. nov., isolated from rose rhizosphere soil.</title>
        <authorList>
            <person name="Chen L."/>
        </authorList>
    </citation>
    <scope>NUCLEOTIDE SEQUENCE [LARGE SCALE GENOMIC DNA]</scope>
    <source>
        <strain evidence="5 6">RS19</strain>
    </source>
</reference>
<sequence length="530" mass="58498">MESFFHFLSVIPIWVYIIVLLLAIALRDIFQKKHTIQHNFPLVGHFRYLIETIGPELRQYIVANNREELPFNRRQRSWIYASSKKENNYQGFGTDQDMTEPGYVLIKPAMLPYQLPVSHPHHVINAKDPNHYTIPSAKVIGEYHSRKRPYRPRSIVNVSAMSFGSLSARAIESLNKGSFEFGNYHNTGEGGLSPYHQYGADIVFNMGTSYFGVRDDDGNFVMEKLVRMTESKPAVRLIELKLSQGAKPGKGGVLPASKITEEIAEIRQVPLGKDIVSPPYHSAFSGVRGMVDFIEQMAAETGLPVGIKSAVGKTDMWEELADIMVETGKGPDFITIDGGEGGTGAAPPSFADHVSLPLVFAFSTVYKIFQKRNLTDKITFIASGKLGLPAQAIMAFSMGADVINVAREAMMAIGCIQAQTCHTNRCPTGIATNNKWLEAGIDPALKSARFRNYVQTFSKEIIELTHAAGYEHPCQFGMNDIDISMGDNNKTVPLADNYGYLKSIVPYSGIDALLECKHLGGRKKAAPATA</sequence>
<dbReference type="PIRSF" id="PIRSF006429">
    <property type="entry name" value="GOGAT_lg_2"/>
    <property type="match status" value="1"/>
</dbReference>
<keyword evidence="3" id="KW-0472">Membrane</keyword>
<evidence type="ECO:0000256" key="1">
    <source>
        <dbReference type="ARBA" id="ARBA00009716"/>
    </source>
</evidence>
<protein>
    <submittedName>
        <fullName evidence="5">FMN-binding glutamate synthase family protein</fullName>
    </submittedName>
</protein>
<comment type="similarity">
    <text evidence="1 2">Belongs to the glutamate synthase family.</text>
</comment>
<dbReference type="InterPro" id="IPR013785">
    <property type="entry name" value="Aldolase_TIM"/>
</dbReference>
<dbReference type="PANTHER" id="PTHR43819">
    <property type="entry name" value="ARCHAEAL-TYPE GLUTAMATE SYNTHASE [NADPH]"/>
    <property type="match status" value="1"/>
</dbReference>
<dbReference type="AlphaFoldDB" id="A0A3D8YBZ8"/>
<evidence type="ECO:0000256" key="3">
    <source>
        <dbReference type="SAM" id="Phobius"/>
    </source>
</evidence>
<accession>A0A3D8YBZ8</accession>
<dbReference type="OrthoDB" id="9758182at2"/>
<feature type="domain" description="Glutamate synthase" evidence="4">
    <location>
        <begin position="137"/>
        <end position="470"/>
    </location>
</feature>
<dbReference type="InterPro" id="IPR002932">
    <property type="entry name" value="Glu_synthdom"/>
</dbReference>
<proteinExistence type="inferred from homology"/>
<dbReference type="InterPro" id="IPR024188">
    <property type="entry name" value="GltB"/>
</dbReference>
<dbReference type="PANTHER" id="PTHR43819:SF1">
    <property type="entry name" value="ARCHAEAL-TYPE GLUTAMATE SYNTHASE [NADPH]"/>
    <property type="match status" value="1"/>
</dbReference>
<evidence type="ECO:0000259" key="4">
    <source>
        <dbReference type="Pfam" id="PF01645"/>
    </source>
</evidence>
<dbReference type="RefSeq" id="WP_115831112.1">
    <property type="nucleotide sequence ID" value="NZ_QNUL01000007.1"/>
</dbReference>
<evidence type="ECO:0000313" key="5">
    <source>
        <dbReference type="EMBL" id="REA61659.1"/>
    </source>
</evidence>
<dbReference type="Pfam" id="PF01645">
    <property type="entry name" value="Glu_synthase"/>
    <property type="match status" value="1"/>
</dbReference>
<dbReference type="Proteomes" id="UP000256373">
    <property type="component" value="Unassembled WGS sequence"/>
</dbReference>
<evidence type="ECO:0000313" key="6">
    <source>
        <dbReference type="Proteomes" id="UP000256373"/>
    </source>
</evidence>
<dbReference type="CDD" id="cd02808">
    <property type="entry name" value="GltS_FMN"/>
    <property type="match status" value="1"/>
</dbReference>
<dbReference type="Gene3D" id="3.20.20.70">
    <property type="entry name" value="Aldolase class I"/>
    <property type="match status" value="1"/>
</dbReference>
<dbReference type="GO" id="GO:0015930">
    <property type="term" value="F:glutamate synthase activity"/>
    <property type="evidence" value="ECO:0007669"/>
    <property type="project" value="InterPro"/>
</dbReference>
<evidence type="ECO:0000256" key="2">
    <source>
        <dbReference type="PIRNR" id="PIRNR006429"/>
    </source>
</evidence>
<keyword evidence="3" id="KW-0812">Transmembrane</keyword>
<keyword evidence="3" id="KW-1133">Transmembrane helix</keyword>
<gene>
    <name evidence="5" type="ORF">DSL64_11905</name>
</gene>
<feature type="transmembrane region" description="Helical" evidence="3">
    <location>
        <begin position="6"/>
        <end position="26"/>
    </location>
</feature>
<keyword evidence="6" id="KW-1185">Reference proteome</keyword>
<name>A0A3D8YBZ8_9BACT</name>